<dbReference type="Pfam" id="PF20178">
    <property type="entry name" value="ToxA_N"/>
    <property type="match status" value="1"/>
</dbReference>
<dbReference type="EMBL" id="RBRE01000041">
    <property type="protein sequence ID" value="RMQ46527.1"/>
    <property type="molecule type" value="Genomic_DNA"/>
</dbReference>
<feature type="transmembrane region" description="Helical" evidence="1">
    <location>
        <begin position="366"/>
        <end position="396"/>
    </location>
</feature>
<keyword evidence="1" id="KW-1133">Transmembrane helix</keyword>
<keyword evidence="1" id="KW-0472">Membrane</keyword>
<dbReference type="InterPro" id="IPR046673">
    <property type="entry name" value="ToxA_N"/>
</dbReference>
<dbReference type="Gene3D" id="3.90.176.10">
    <property type="entry name" value="Toxin ADP-ribosyltransferase, Chain A, domain 1"/>
    <property type="match status" value="1"/>
</dbReference>
<sequence>MQRLSANVGPGNTANRYITEEQYLKTIARQFMEDYPDIHSLAYAEARALIFRHTGRWLNPDRIYWHRFSGAVSSPRTFTGWQHSGQPVESMTFVELMIHRFNATDQVAPDELQVYGGFYSDGPQHDRFDERNEIALLPQQVLDDFWSLDFSSAFMTRMANFWDRHSEHFCILARAGFLASAGLQLRSGGLSLVQFAIITEAIIGKLQPVMTLDTLSNSVIPGPGLTLRTFDIGGYVCPESIRIVANNGQQFLYLPGSARAFHVFASEQELYAWVQGCLGTASSKSIFKSLFLRSATARQLHDGFLDDHFQQVLDTPWAQGQTLVNQNDRVITGDVFVYLRGIARQQMQEDAQTLLTSNTSLRKRIWIGYLSAFINVFGALAPLGWPITLTLVGAGVANLALNFDQAIHDRDPRQRKAGILGVIVNTIFVAFNLSMLVGLVRAGSRLVGVSSSGLPAVSSESIALTELNPVSGAGRMRGIQMLTNGETWISLDDLPHRVVFSDAHESWIIDGPVGSGDSGRAVFLDGDGQWKWREPLPMQPLPGTGLPDETQPLSFVTIRSTFWDAFMQFNLTQEEQLSQIGLVRQRLTMNIPEAAPNGQIISMGEDMDIYIDEGGDVHHVFKKADGQYVGGRISMYSVMDSSFNEFLRSGVSHGPTQVELIEELADDLLAVGVNNNVTLYRGGSALRGTSGRYFRSGRIRAGDVLVSTDMMSFSENPYIARAFCSSQAGENSASFAASGASLTFDESSVVFELPARHYFGATPIAPFSREYEEVESLLMPGRYFLIDGVQEVSGLNYRFLKVQLSEIPRPKIWHRLYELRTGEPFSRESYAARLGEAGRRLVDRFFPVYPGGLSF</sequence>
<feature type="transmembrane region" description="Helical" evidence="1">
    <location>
        <begin position="417"/>
        <end position="440"/>
    </location>
</feature>
<organism evidence="3 4">
    <name type="scientific">Pseudomonas cichorii</name>
    <dbReference type="NCBI Taxonomy" id="36746"/>
    <lineage>
        <taxon>Bacteria</taxon>
        <taxon>Pseudomonadati</taxon>
        <taxon>Pseudomonadota</taxon>
        <taxon>Gammaproteobacteria</taxon>
        <taxon>Pseudomonadales</taxon>
        <taxon>Pseudomonadaceae</taxon>
        <taxon>Pseudomonas</taxon>
    </lineage>
</organism>
<evidence type="ECO:0000313" key="4">
    <source>
        <dbReference type="Proteomes" id="UP000277236"/>
    </source>
</evidence>
<protein>
    <recommendedName>
        <fullName evidence="2">Dermonecrotic toxin N-terminal domain-containing protein</fullName>
    </recommendedName>
</protein>
<evidence type="ECO:0000259" key="2">
    <source>
        <dbReference type="Pfam" id="PF20178"/>
    </source>
</evidence>
<dbReference type="OrthoDB" id="5653126at2"/>
<proteinExistence type="predicted"/>
<evidence type="ECO:0000256" key="1">
    <source>
        <dbReference type="SAM" id="Phobius"/>
    </source>
</evidence>
<dbReference type="RefSeq" id="WP_122315840.1">
    <property type="nucleotide sequence ID" value="NZ_RBRE01000041.1"/>
</dbReference>
<feature type="domain" description="Dermonecrotic toxin N-terminal" evidence="2">
    <location>
        <begin position="32"/>
        <end position="291"/>
    </location>
</feature>
<evidence type="ECO:0000313" key="3">
    <source>
        <dbReference type="EMBL" id="RMQ46527.1"/>
    </source>
</evidence>
<comment type="caution">
    <text evidence="3">The sequence shown here is derived from an EMBL/GenBank/DDBJ whole genome shotgun (WGS) entry which is preliminary data.</text>
</comment>
<dbReference type="Proteomes" id="UP000277236">
    <property type="component" value="Unassembled WGS sequence"/>
</dbReference>
<dbReference type="AlphaFoldDB" id="A0A3M4LYK5"/>
<accession>A0A3M4LYK5</accession>
<reference evidence="3 4" key="1">
    <citation type="submission" date="2018-08" db="EMBL/GenBank/DDBJ databases">
        <title>Recombination of ecologically and evolutionarily significant loci maintains genetic cohesion in the Pseudomonas syringae species complex.</title>
        <authorList>
            <person name="Dillon M."/>
            <person name="Thakur S."/>
            <person name="Almeida R.N.D."/>
            <person name="Weir B.S."/>
            <person name="Guttman D.S."/>
        </authorList>
    </citation>
    <scope>NUCLEOTIDE SEQUENCE [LARGE SCALE GENOMIC DNA]</scope>
    <source>
        <strain evidence="3 4">ICMP 3353</strain>
    </source>
</reference>
<name>A0A3M4LYK5_PSECI</name>
<dbReference type="SUPFAM" id="SSF56399">
    <property type="entry name" value="ADP-ribosylation"/>
    <property type="match status" value="1"/>
</dbReference>
<gene>
    <name evidence="3" type="ORF">ALQ04_04435</name>
</gene>
<keyword evidence="1" id="KW-0812">Transmembrane</keyword>